<dbReference type="CDD" id="cd13963">
    <property type="entry name" value="PT_UbiA_2"/>
    <property type="match status" value="1"/>
</dbReference>
<keyword evidence="5 6" id="KW-0472">Membrane</keyword>
<name>A0A2W5R7F2_9SPHN</name>
<dbReference type="SUPFAM" id="SSF56784">
    <property type="entry name" value="HAD-like"/>
    <property type="match status" value="1"/>
</dbReference>
<evidence type="ECO:0000256" key="4">
    <source>
        <dbReference type="ARBA" id="ARBA00022989"/>
    </source>
</evidence>
<keyword evidence="2" id="KW-1003">Cell membrane</keyword>
<feature type="transmembrane region" description="Helical" evidence="6">
    <location>
        <begin position="261"/>
        <end position="285"/>
    </location>
</feature>
<sequence>MPDAPLPLCVDLDGTLVRTDMLHETTLQLLKASPLDLARLPGWLKQGKASLKHRIAQRLSLDVAHLPYRAEVLALIDEARAHGRPVVLATAAAPQIAQAVADHLGVFDQVISSDDRTNLSAHHKAERLVAAFGEGGFDYVGNGRADLPVWRKARCAIVVSRSARLHARAVEQGRTVQRVSDPDAGLGPWLRCLRPHQWLKNLLVFLPMITAQKIGDPAALGAALLGFVAFSLAASFGYLVNDLLDLGADRRHVRKRKRPFAAGELPIVGGVALALALLAGALAIAATLPALFAPVLIVYLVLTLAYSLRLKRQVVVDVILLAGLYTLRIIAGAVATAIVPSFWLLAFSMFIFLSLALVKRYSELQLATDQKAILAGRGYMSADLPVLMALGTGSGLMAVMVLALYIDSPTVGARYGEPVWMWLVPPVMLYWVTRLWMKTHRGEVHDDPVVFAARDRQSLIVALILCLVFAAGVGGWRFW</sequence>
<dbReference type="NCBIfam" id="NF006088">
    <property type="entry name" value="PRK08238.1"/>
    <property type="match status" value="1"/>
</dbReference>
<dbReference type="InterPro" id="IPR039653">
    <property type="entry name" value="Prenyltransferase"/>
</dbReference>
<accession>A0A2W5R7F2</accession>
<dbReference type="Gene3D" id="3.40.50.1000">
    <property type="entry name" value="HAD superfamily/HAD-like"/>
    <property type="match status" value="1"/>
</dbReference>
<organism evidence="7 8">
    <name type="scientific">Sphingomonas taxi</name>
    <dbReference type="NCBI Taxonomy" id="1549858"/>
    <lineage>
        <taxon>Bacteria</taxon>
        <taxon>Pseudomonadati</taxon>
        <taxon>Pseudomonadota</taxon>
        <taxon>Alphaproteobacteria</taxon>
        <taxon>Sphingomonadales</taxon>
        <taxon>Sphingomonadaceae</taxon>
        <taxon>Sphingomonas</taxon>
    </lineage>
</organism>
<dbReference type="PANTHER" id="PTHR11048:SF5">
    <property type="entry name" value="DECAPRENYL-PHOSPHATE PHOSPHORIBOSYLTRANSFERASE"/>
    <property type="match status" value="1"/>
</dbReference>
<evidence type="ECO:0000313" key="7">
    <source>
        <dbReference type="EMBL" id="PZQ59280.1"/>
    </source>
</evidence>
<dbReference type="Gene3D" id="1.10.357.140">
    <property type="entry name" value="UbiA prenyltransferase"/>
    <property type="match status" value="1"/>
</dbReference>
<dbReference type="EMBL" id="QFQI01000009">
    <property type="protein sequence ID" value="PZQ59280.1"/>
    <property type="molecule type" value="Genomic_DNA"/>
</dbReference>
<feature type="transmembrane region" description="Helical" evidence="6">
    <location>
        <begin position="458"/>
        <end position="478"/>
    </location>
</feature>
<dbReference type="Proteomes" id="UP000249229">
    <property type="component" value="Unassembled WGS sequence"/>
</dbReference>
<reference evidence="7 8" key="1">
    <citation type="submission" date="2017-08" db="EMBL/GenBank/DDBJ databases">
        <title>Infants hospitalized years apart are colonized by the same room-sourced microbial strains.</title>
        <authorList>
            <person name="Brooks B."/>
            <person name="Olm M.R."/>
            <person name="Firek B.A."/>
            <person name="Baker R."/>
            <person name="Thomas B.C."/>
            <person name="Morowitz M.J."/>
            <person name="Banfield J.F."/>
        </authorList>
    </citation>
    <scope>NUCLEOTIDE SEQUENCE [LARGE SCALE GENOMIC DNA]</scope>
    <source>
        <strain evidence="7">S2_005_001_R1_22</strain>
    </source>
</reference>
<keyword evidence="7" id="KW-0808">Transferase</keyword>
<dbReference type="InterPro" id="IPR044878">
    <property type="entry name" value="UbiA_sf"/>
</dbReference>
<protein>
    <submittedName>
        <fullName evidence="7">UbiA family prenyltransferase</fullName>
    </submittedName>
</protein>
<feature type="transmembrane region" description="Helical" evidence="6">
    <location>
        <begin position="418"/>
        <end position="437"/>
    </location>
</feature>
<dbReference type="InterPro" id="IPR000537">
    <property type="entry name" value="UbiA_prenyltransferase"/>
</dbReference>
<proteinExistence type="predicted"/>
<dbReference type="PANTHER" id="PTHR11048">
    <property type="entry name" value="PRENYLTRANSFERASES"/>
    <property type="match status" value="1"/>
</dbReference>
<dbReference type="AlphaFoldDB" id="A0A2W5R7F2"/>
<evidence type="ECO:0000256" key="3">
    <source>
        <dbReference type="ARBA" id="ARBA00022692"/>
    </source>
</evidence>
<dbReference type="GO" id="GO:0005886">
    <property type="term" value="C:plasma membrane"/>
    <property type="evidence" value="ECO:0007669"/>
    <property type="project" value="TreeGrafter"/>
</dbReference>
<keyword evidence="3 6" id="KW-0812">Transmembrane</keyword>
<comment type="subcellular location">
    <subcellularLocation>
        <location evidence="1">Membrane</location>
        <topology evidence="1">Multi-pass membrane protein</topology>
    </subcellularLocation>
</comment>
<evidence type="ECO:0000256" key="5">
    <source>
        <dbReference type="ARBA" id="ARBA00023136"/>
    </source>
</evidence>
<dbReference type="Pfam" id="PF12710">
    <property type="entry name" value="HAD"/>
    <property type="match status" value="1"/>
</dbReference>
<dbReference type="GO" id="GO:0009247">
    <property type="term" value="P:glycolipid biosynthetic process"/>
    <property type="evidence" value="ECO:0007669"/>
    <property type="project" value="TreeGrafter"/>
</dbReference>
<keyword evidence="4 6" id="KW-1133">Transmembrane helix</keyword>
<comment type="caution">
    <text evidence="7">The sequence shown here is derived from an EMBL/GenBank/DDBJ whole genome shotgun (WGS) entry which is preliminary data.</text>
</comment>
<dbReference type="InterPro" id="IPR023214">
    <property type="entry name" value="HAD_sf"/>
</dbReference>
<dbReference type="GO" id="GO:0016765">
    <property type="term" value="F:transferase activity, transferring alkyl or aryl (other than methyl) groups"/>
    <property type="evidence" value="ECO:0007669"/>
    <property type="project" value="InterPro"/>
</dbReference>
<feature type="transmembrane region" description="Helical" evidence="6">
    <location>
        <begin position="291"/>
        <end position="308"/>
    </location>
</feature>
<evidence type="ECO:0000256" key="6">
    <source>
        <dbReference type="SAM" id="Phobius"/>
    </source>
</evidence>
<dbReference type="InterPro" id="IPR036412">
    <property type="entry name" value="HAD-like_sf"/>
</dbReference>
<gene>
    <name evidence="7" type="ORF">DI544_11510</name>
</gene>
<evidence type="ECO:0000256" key="2">
    <source>
        <dbReference type="ARBA" id="ARBA00022475"/>
    </source>
</evidence>
<evidence type="ECO:0000256" key="1">
    <source>
        <dbReference type="ARBA" id="ARBA00004141"/>
    </source>
</evidence>
<evidence type="ECO:0000313" key="8">
    <source>
        <dbReference type="Proteomes" id="UP000249229"/>
    </source>
</evidence>
<feature type="transmembrane region" description="Helical" evidence="6">
    <location>
        <begin position="379"/>
        <end position="406"/>
    </location>
</feature>
<dbReference type="Pfam" id="PF01040">
    <property type="entry name" value="UbiA"/>
    <property type="match status" value="1"/>
</dbReference>
<feature type="transmembrane region" description="Helical" evidence="6">
    <location>
        <begin position="218"/>
        <end position="240"/>
    </location>
</feature>